<dbReference type="PANTHER" id="PTHR47439">
    <property type="entry name" value="LOW MOLECULAR WEIGHT PHOSPHOTYROSINE PROTEIN PHOSPHATASE-RELATED"/>
    <property type="match status" value="1"/>
</dbReference>
<dbReference type="AlphaFoldDB" id="G6AVZ6"/>
<feature type="domain" description="Phosphotyrosine protein phosphatase I" evidence="5">
    <location>
        <begin position="12"/>
        <end position="162"/>
    </location>
</feature>
<name>G6AVZ6_9BACT</name>
<keyword evidence="2" id="KW-0378">Hydrolase</keyword>
<dbReference type="InterPro" id="IPR036196">
    <property type="entry name" value="Ptyr_pPase_sf"/>
</dbReference>
<feature type="active site" evidence="4">
    <location>
        <position position="24"/>
    </location>
</feature>
<dbReference type="HOGENOM" id="CLU_071415_2_2_10"/>
<comment type="caution">
    <text evidence="6">The sequence shown here is derived from an EMBL/GenBank/DDBJ whole genome shotgun (WGS) entry which is preliminary data.</text>
</comment>
<dbReference type="FunFam" id="3.40.50.2300:FF:000113">
    <property type="entry name" value="Low molecular weight protein-tyrosine-phosphatase"/>
    <property type="match status" value="1"/>
</dbReference>
<feature type="active site" description="Proton donor" evidence="4">
    <location>
        <position position="136"/>
    </location>
</feature>
<evidence type="ECO:0000259" key="5">
    <source>
        <dbReference type="SMART" id="SM00226"/>
    </source>
</evidence>
<feature type="active site" description="Nucleophile" evidence="4">
    <location>
        <position position="18"/>
    </location>
</feature>
<protein>
    <submittedName>
        <fullName evidence="6">Putative low molecular weight protein-tyrosine-phosphatase</fullName>
    </submittedName>
</protein>
<dbReference type="InterPro" id="IPR017867">
    <property type="entry name" value="Tyr_phospatase_low_mol_wt"/>
</dbReference>
<proteinExistence type="inferred from homology"/>
<dbReference type="Pfam" id="PF01451">
    <property type="entry name" value="LMWPc"/>
    <property type="match status" value="1"/>
</dbReference>
<evidence type="ECO:0000313" key="7">
    <source>
        <dbReference type="Proteomes" id="UP000004407"/>
    </source>
</evidence>
<comment type="similarity">
    <text evidence="1">Belongs to the low molecular weight phosphotyrosine protein phosphatase family.</text>
</comment>
<dbReference type="PRINTS" id="PR00719">
    <property type="entry name" value="LMWPTPASE"/>
</dbReference>
<dbReference type="InterPro" id="IPR052995">
    <property type="entry name" value="LMW-PTP"/>
</dbReference>
<dbReference type="eggNOG" id="COG0394">
    <property type="taxonomic scope" value="Bacteria"/>
</dbReference>
<evidence type="ECO:0000256" key="4">
    <source>
        <dbReference type="PIRSR" id="PIRSR617867-1"/>
    </source>
</evidence>
<dbReference type="CDD" id="cd16343">
    <property type="entry name" value="LMWPTP"/>
    <property type="match status" value="1"/>
</dbReference>
<keyword evidence="3" id="KW-0904">Protein phosphatase</keyword>
<reference evidence="6 7" key="1">
    <citation type="submission" date="2011-08" db="EMBL/GenBank/DDBJ databases">
        <authorList>
            <person name="Weinstock G."/>
            <person name="Sodergren E."/>
            <person name="Clifton S."/>
            <person name="Fulton L."/>
            <person name="Fulton B."/>
            <person name="Courtney L."/>
            <person name="Fronick C."/>
            <person name="Harrison M."/>
            <person name="Strong C."/>
            <person name="Farmer C."/>
            <person name="Delahaunty K."/>
            <person name="Markovic C."/>
            <person name="Hall O."/>
            <person name="Minx P."/>
            <person name="Tomlinson C."/>
            <person name="Mitreva M."/>
            <person name="Hou S."/>
            <person name="Chen J."/>
            <person name="Wollam A."/>
            <person name="Pepin K.H."/>
            <person name="Johnson M."/>
            <person name="Bhonagiri V."/>
            <person name="Zhang X."/>
            <person name="Suruliraj S."/>
            <person name="Warren W."/>
            <person name="Chinwalla A."/>
            <person name="Mardis E.R."/>
            <person name="Wilson R.K."/>
        </authorList>
    </citation>
    <scope>NUCLEOTIDE SEQUENCE [LARGE SCALE GENOMIC DNA]</scope>
    <source>
        <strain evidence="6 7">DSM 18206</strain>
    </source>
</reference>
<evidence type="ECO:0000256" key="2">
    <source>
        <dbReference type="ARBA" id="ARBA00022801"/>
    </source>
</evidence>
<dbReference type="SMART" id="SM00226">
    <property type="entry name" value="LMWPc"/>
    <property type="match status" value="1"/>
</dbReference>
<dbReference type="PANTHER" id="PTHR47439:SF1">
    <property type="entry name" value="ACID PHOSPHATASE"/>
    <property type="match status" value="1"/>
</dbReference>
<evidence type="ECO:0000313" key="6">
    <source>
        <dbReference type="EMBL" id="EHJ41407.1"/>
    </source>
</evidence>
<organism evidence="6 7">
    <name type="scientific">Leyella stercorea DSM 18206</name>
    <dbReference type="NCBI Taxonomy" id="1002367"/>
    <lineage>
        <taxon>Bacteria</taxon>
        <taxon>Pseudomonadati</taxon>
        <taxon>Bacteroidota</taxon>
        <taxon>Bacteroidia</taxon>
        <taxon>Bacteroidales</taxon>
        <taxon>Prevotellaceae</taxon>
        <taxon>Leyella</taxon>
    </lineage>
</organism>
<sequence length="170" mass="19439">MNMTTTNITRKHRLLFICLGNICRSPAAEGVMKAKVHAANLDEQFFIDSAGIGNWHAGQLPDSRMRERGARRGYRLDSRARQIRQTDFDDFDLLLVMDHENYRTVTSKAPDEEARKKVRLLTDYLQEYQGADVVPDPYYGDLSDFDYALDLVEDACDGLLEQCVRNTSVD</sequence>
<dbReference type="Gene3D" id="3.40.50.2300">
    <property type="match status" value="1"/>
</dbReference>
<dbReference type="EMBL" id="AFZZ01000074">
    <property type="protein sequence ID" value="EHJ41407.1"/>
    <property type="molecule type" value="Genomic_DNA"/>
</dbReference>
<gene>
    <name evidence="6" type="ORF">HMPREF0673_00792</name>
</gene>
<dbReference type="PATRIC" id="fig|1002367.3.peg.625"/>
<dbReference type="InterPro" id="IPR023485">
    <property type="entry name" value="Ptyr_pPase"/>
</dbReference>
<dbReference type="RefSeq" id="WP_007898058.1">
    <property type="nucleotide sequence ID" value="NZ_JH379391.1"/>
</dbReference>
<dbReference type="GO" id="GO:0004725">
    <property type="term" value="F:protein tyrosine phosphatase activity"/>
    <property type="evidence" value="ECO:0007669"/>
    <property type="project" value="InterPro"/>
</dbReference>
<dbReference type="SUPFAM" id="SSF52788">
    <property type="entry name" value="Phosphotyrosine protein phosphatases I"/>
    <property type="match status" value="1"/>
</dbReference>
<dbReference type="GeneID" id="78336587"/>
<dbReference type="Proteomes" id="UP000004407">
    <property type="component" value="Unassembled WGS sequence"/>
</dbReference>
<accession>G6AVZ6</accession>
<evidence type="ECO:0000256" key="1">
    <source>
        <dbReference type="ARBA" id="ARBA00011063"/>
    </source>
</evidence>
<evidence type="ECO:0000256" key="3">
    <source>
        <dbReference type="ARBA" id="ARBA00022912"/>
    </source>
</evidence>